<dbReference type="EMBL" id="JAEHNZ010000001">
    <property type="protein sequence ID" value="MBK0395339.1"/>
    <property type="molecule type" value="Genomic_DNA"/>
</dbReference>
<keyword evidence="4 7" id="KW-0812">Transmembrane</keyword>
<dbReference type="PANTHER" id="PTHR30462:SF2">
    <property type="entry name" value="INTERMEMBRANE TRANSPORT PROTEIN PQIB"/>
    <property type="match status" value="1"/>
</dbReference>
<accession>A0ABS1BQ03</accession>
<keyword evidence="5 7" id="KW-1133">Transmembrane helix</keyword>
<feature type="domain" description="Mce/MlaD" evidence="8">
    <location>
        <begin position="164"/>
        <end position="222"/>
    </location>
</feature>
<evidence type="ECO:0000256" key="5">
    <source>
        <dbReference type="ARBA" id="ARBA00022989"/>
    </source>
</evidence>
<dbReference type="Pfam" id="PF02470">
    <property type="entry name" value="MlaD"/>
    <property type="match status" value="3"/>
</dbReference>
<dbReference type="RefSeq" id="WP_003795585.1">
    <property type="nucleotide sequence ID" value="NZ_JAEHNZ010000001.1"/>
</dbReference>
<keyword evidence="10" id="KW-1185">Reference proteome</keyword>
<reference evidence="9 10" key="1">
    <citation type="journal article" date="2021" name="Pathogens">
        <title>Isolation and Characterization of Kingella bonacorsii sp. nov., A Novel Kingella Species Detected in a Stable Periodontitis Subject.</title>
        <authorList>
            <person name="Antezack A."/>
            <person name="Boxberger M."/>
            <person name="Rolland C."/>
            <person name="Monnet-Corti V."/>
            <person name="La Scola B."/>
        </authorList>
    </citation>
    <scope>NUCLEOTIDE SEQUENCE [LARGE SCALE GENOMIC DNA]</scope>
    <source>
        <strain evidence="9 10">Marseille-Q4569</strain>
    </source>
</reference>
<dbReference type="PANTHER" id="PTHR30462">
    <property type="entry name" value="INTERMEMBRANE TRANSPORT PROTEIN PQIB-RELATED"/>
    <property type="match status" value="1"/>
</dbReference>
<keyword evidence="3" id="KW-0997">Cell inner membrane</keyword>
<feature type="domain" description="Mce/MlaD" evidence="8">
    <location>
        <begin position="46"/>
        <end position="137"/>
    </location>
</feature>
<dbReference type="GeneID" id="84906437"/>
<keyword evidence="6 7" id="KW-0472">Membrane</keyword>
<dbReference type="NCBIfam" id="NF008070">
    <property type="entry name" value="PRK10807.1"/>
    <property type="match status" value="1"/>
</dbReference>
<organism evidence="9 10">
    <name type="scientific">Kingella bonacorsii</name>
    <dbReference type="NCBI Taxonomy" id="2796361"/>
    <lineage>
        <taxon>Bacteria</taxon>
        <taxon>Pseudomonadati</taxon>
        <taxon>Pseudomonadota</taxon>
        <taxon>Betaproteobacteria</taxon>
        <taxon>Neisseriales</taxon>
        <taxon>Neisseriaceae</taxon>
        <taxon>Kingella</taxon>
    </lineage>
</organism>
<evidence type="ECO:0000256" key="1">
    <source>
        <dbReference type="ARBA" id="ARBA00004533"/>
    </source>
</evidence>
<evidence type="ECO:0000259" key="8">
    <source>
        <dbReference type="Pfam" id="PF02470"/>
    </source>
</evidence>
<dbReference type="InterPro" id="IPR003399">
    <property type="entry name" value="Mce/MlaD"/>
</dbReference>
<keyword evidence="2" id="KW-1003">Cell membrane</keyword>
<evidence type="ECO:0000256" key="4">
    <source>
        <dbReference type="ARBA" id="ARBA00022692"/>
    </source>
</evidence>
<evidence type="ECO:0000256" key="6">
    <source>
        <dbReference type="ARBA" id="ARBA00023136"/>
    </source>
</evidence>
<dbReference type="InterPro" id="IPR051800">
    <property type="entry name" value="PqiA-PqiB_transport"/>
</dbReference>
<comment type="caution">
    <text evidence="9">The sequence shown here is derived from an EMBL/GenBank/DDBJ whole genome shotgun (WGS) entry which is preliminary data.</text>
</comment>
<protein>
    <submittedName>
        <fullName evidence="9">Intermembrane transport protein PqiB</fullName>
    </submittedName>
</protein>
<evidence type="ECO:0000256" key="7">
    <source>
        <dbReference type="SAM" id="Phobius"/>
    </source>
</evidence>
<evidence type="ECO:0000256" key="2">
    <source>
        <dbReference type="ARBA" id="ARBA00022475"/>
    </source>
</evidence>
<dbReference type="Proteomes" id="UP000614058">
    <property type="component" value="Unassembled WGS sequence"/>
</dbReference>
<evidence type="ECO:0000313" key="9">
    <source>
        <dbReference type="EMBL" id="MBK0395339.1"/>
    </source>
</evidence>
<gene>
    <name evidence="9" type="primary">pqiB</name>
    <name evidence="9" type="ORF">JDW22_01735</name>
</gene>
<sequence length="549" mass="59317">MTAHTPHPHTAKVRPSKTLVSTVWLIPLAAAIVGGYLLIDSFRSRGTEIKLYMDNADGIEVNNTTIRMLNVEVGRVIRIRLQPDQKGVELTAKIDKDGAALMRKDTQFWVVKPRIDQNGVTGLGTLLSGSYIAFSAGSPQSEVEHEFKVSDLPPISAAGQTGLRLTLTGKNRKMIGAGSPVMYENHTVGTVESAKFDPKTQSVQYSIFIQSPNESLVNSGSHFWLDSGIDVRLDGGGIKVDSAPLSAILSGAIAFDSPPSANNVSSGTTFTIHNDRAEIENQPNERTLYYVAFFNSSVRGLDIGAPVVYKGIRIGNVAAVPYFQAGDSAKLFEHGYVPVRIRIDPDRIEQRGDTPQSKAYWQSTFQAALDNGLTASLGSNNLVLGSKLVELNDSPSSTPPLKPHSEYGGDIVIGTRGGGLDDLQNQVAKLLDKFNALPLDKTVGELNGSLKELRGTLKSAQTMLASANKLIAQNSTQSLPAELNQTLRELRQTLQGVSPQSPVYQDVQNTLQSIDRTLQSAQPVIRTLKEQPNALIFNRGGKDPIPKGK</sequence>
<name>A0ABS1BQ03_9NEIS</name>
<evidence type="ECO:0000256" key="3">
    <source>
        <dbReference type="ARBA" id="ARBA00022519"/>
    </source>
</evidence>
<evidence type="ECO:0000313" key="10">
    <source>
        <dbReference type="Proteomes" id="UP000614058"/>
    </source>
</evidence>
<feature type="domain" description="Mce/MlaD" evidence="8">
    <location>
        <begin position="287"/>
        <end position="392"/>
    </location>
</feature>
<comment type="subcellular location">
    <subcellularLocation>
        <location evidence="1">Cell inner membrane</location>
    </subcellularLocation>
</comment>
<proteinExistence type="predicted"/>
<feature type="transmembrane region" description="Helical" evidence="7">
    <location>
        <begin position="20"/>
        <end position="39"/>
    </location>
</feature>